<dbReference type="OMA" id="KIASHWA"/>
<dbReference type="EMBL" id="CP042374">
    <property type="protein sequence ID" value="QEA33790.1"/>
    <property type="molecule type" value="Genomic_DNA"/>
</dbReference>
<evidence type="ECO:0000259" key="4">
    <source>
        <dbReference type="Pfam" id="PF25888"/>
    </source>
</evidence>
<evidence type="ECO:0000313" key="6">
    <source>
        <dbReference type="Proteomes" id="UP000321332"/>
    </source>
</evidence>
<feature type="compositionally biased region" description="Basic and acidic residues" evidence="2">
    <location>
        <begin position="385"/>
        <end position="401"/>
    </location>
</feature>
<comment type="similarity">
    <text evidence="1">Belongs to the DnaB/DnaD family.</text>
</comment>
<feature type="domain" description="Replicative helicase loading/DNA remodeling protein DnaB N-terminal winged helix" evidence="4">
    <location>
        <begin position="26"/>
        <end position="257"/>
    </location>
</feature>
<evidence type="ECO:0000256" key="1">
    <source>
        <dbReference type="ARBA" id="ARBA00093462"/>
    </source>
</evidence>
<dbReference type="InterPro" id="IPR006343">
    <property type="entry name" value="DnaB/C_C"/>
</dbReference>
<evidence type="ECO:0000259" key="3">
    <source>
        <dbReference type="Pfam" id="PF07261"/>
    </source>
</evidence>
<evidence type="ECO:0000313" key="5">
    <source>
        <dbReference type="EMBL" id="QEA33790.1"/>
    </source>
</evidence>
<proteinExistence type="inferred from homology"/>
<dbReference type="GeneID" id="61187388"/>
<sequence length="442" mass="50225">MTKNDETIEFHPSAGVFLKSDHLITHDDLERVFNLYTPFVGATSYAVYHLLVNELPFTTNQMQRQDHNFIIDSLNISLPNFVKCRRRLEAAGLIKTFYEKDAIGEVYGYRLLTPLSADKFFKEKLLAGLLYKFVGEARYLQLERRYDVQGQDELSGADISARFLQVFQHQNNSNLPHTPLTYQEASPQVDTSDFQFDDFSEMVRGAKIEEVKKHRNFLVAMHLTYGVNETTLAGVVNQSVTLDSHEINESDVQRLLRQQTPQKKAVTASPMQEPKTDVPEIKNAEARALIEIANTTAAQDFLIYVKNTLKNGLVLKKERDVVDYLIAQSTLSMPVVNVLVHYVLIGLQNESLQPALVTTIADSWTQNRVDSPEKALIQIQQHQKANQERQEKRFTRGNKQEKVTPKFVKQKDAGIDTKNEESLQDGTVAAALAKLKNIKTKN</sequence>
<dbReference type="Proteomes" id="UP000321332">
    <property type="component" value="Chromosome"/>
</dbReference>
<accession>A0AAE6IK16</accession>
<dbReference type="InterPro" id="IPR058660">
    <property type="entry name" value="WHD_DnaB"/>
</dbReference>
<evidence type="ECO:0000256" key="2">
    <source>
        <dbReference type="SAM" id="MobiDB-lite"/>
    </source>
</evidence>
<dbReference type="RefSeq" id="WP_014974785.1">
    <property type="nucleotide sequence ID" value="NZ_CP042374.1"/>
</dbReference>
<organism evidence="5 6">
    <name type="scientific">Leuconostoc carnosum</name>
    <dbReference type="NCBI Taxonomy" id="1252"/>
    <lineage>
        <taxon>Bacteria</taxon>
        <taxon>Bacillati</taxon>
        <taxon>Bacillota</taxon>
        <taxon>Bacilli</taxon>
        <taxon>Lactobacillales</taxon>
        <taxon>Lactobacillaceae</taxon>
        <taxon>Leuconostoc</taxon>
    </lineage>
</organism>
<gene>
    <name evidence="5" type="ORF">FGL89_06470</name>
</gene>
<feature type="region of interest" description="Disordered" evidence="2">
    <location>
        <begin position="381"/>
        <end position="401"/>
    </location>
</feature>
<protein>
    <submittedName>
        <fullName evidence="5">Replication initiation protein</fullName>
    </submittedName>
</protein>
<dbReference type="Pfam" id="PF07261">
    <property type="entry name" value="DnaB_2"/>
    <property type="match status" value="1"/>
</dbReference>
<reference evidence="5 6" key="1">
    <citation type="submission" date="2019-06" db="EMBL/GenBank/DDBJ databases">
        <title>Genome analyses of bacteria isolated from kimchi.</title>
        <authorList>
            <person name="Lee S."/>
            <person name="Ahn S."/>
            <person name="Roh S."/>
        </authorList>
    </citation>
    <scope>NUCLEOTIDE SEQUENCE [LARGE SCALE GENOMIC DNA]</scope>
    <source>
        <strain evidence="5 6">CBA3620</strain>
    </source>
</reference>
<dbReference type="Pfam" id="PF25888">
    <property type="entry name" value="WHD_DnaB"/>
    <property type="match status" value="1"/>
</dbReference>
<name>A0AAE6IK16_LEUCA</name>
<feature type="domain" description="DnaB/C C-terminal" evidence="3">
    <location>
        <begin position="311"/>
        <end position="375"/>
    </location>
</feature>
<dbReference type="AlphaFoldDB" id="A0AAE6IK16"/>